<comment type="similarity">
    <text evidence="2">Belongs to the paramyosin family.</text>
</comment>
<keyword evidence="9" id="KW-0514">Muscle protein</keyword>
<dbReference type="GO" id="GO:0032982">
    <property type="term" value="C:myosin filament"/>
    <property type="evidence" value="ECO:0007669"/>
    <property type="project" value="UniProtKB-KW"/>
</dbReference>
<feature type="domain" description="Myosin tail" evidence="11">
    <location>
        <begin position="6"/>
        <end position="113"/>
    </location>
</feature>
<evidence type="ECO:0000256" key="9">
    <source>
        <dbReference type="ARBA" id="ARBA00023179"/>
    </source>
</evidence>
<comment type="caution">
    <text evidence="12">The sequence shown here is derived from an EMBL/GenBank/DDBJ whole genome shotgun (WGS) entry which is preliminary data.</text>
</comment>
<keyword evidence="6 10" id="KW-0175">Coiled coil</keyword>
<dbReference type="Pfam" id="PF01576">
    <property type="entry name" value="Myosin_tail_1"/>
    <property type="match status" value="1"/>
</dbReference>
<keyword evidence="4" id="KW-0787">Thick filament</keyword>
<evidence type="ECO:0000256" key="4">
    <source>
        <dbReference type="ARBA" id="ARBA00022433"/>
    </source>
</evidence>
<evidence type="ECO:0000256" key="3">
    <source>
        <dbReference type="ARBA" id="ARBA00018623"/>
    </source>
</evidence>
<dbReference type="PANTHER" id="PTHR46349">
    <property type="entry name" value="CINGULIN-LIKE PROTEIN 1-RELATED"/>
    <property type="match status" value="1"/>
</dbReference>
<evidence type="ECO:0000256" key="1">
    <source>
        <dbReference type="ARBA" id="ARBA00004657"/>
    </source>
</evidence>
<keyword evidence="5" id="KW-0963">Cytoplasm</keyword>
<accession>A0A820JM48</accession>
<evidence type="ECO:0000256" key="2">
    <source>
        <dbReference type="ARBA" id="ARBA00008447"/>
    </source>
</evidence>
<feature type="coiled-coil region" evidence="10">
    <location>
        <begin position="4"/>
        <end position="109"/>
    </location>
</feature>
<comment type="subcellular location">
    <subcellularLocation>
        <location evidence="1">Cytoplasm</location>
        <location evidence="1">Myofibril</location>
    </subcellularLocation>
</comment>
<keyword evidence="7" id="KW-0518">Myosin</keyword>
<sequence>QDHALQVERLCKGLEQQVKDLQTRLDEAEANSLKGGKRVIAKLEQRIHELENENELEQHRHQETLKELRKNDRRLEELAFQTEEDRQNQLRLQDLAEKLQSKIKVYKRQVEEAGK</sequence>
<evidence type="ECO:0000256" key="6">
    <source>
        <dbReference type="ARBA" id="ARBA00023054"/>
    </source>
</evidence>
<dbReference type="EMBL" id="CAJOAX010055955">
    <property type="protein sequence ID" value="CAF4328482.1"/>
    <property type="molecule type" value="Genomic_DNA"/>
</dbReference>
<evidence type="ECO:0000259" key="11">
    <source>
        <dbReference type="Pfam" id="PF01576"/>
    </source>
</evidence>
<dbReference type="GO" id="GO:0030016">
    <property type="term" value="C:myofibril"/>
    <property type="evidence" value="ECO:0007669"/>
    <property type="project" value="UniProtKB-SubCell"/>
</dbReference>
<evidence type="ECO:0000313" key="13">
    <source>
        <dbReference type="Proteomes" id="UP000663823"/>
    </source>
</evidence>
<evidence type="ECO:0000256" key="8">
    <source>
        <dbReference type="ARBA" id="ARBA00023175"/>
    </source>
</evidence>
<name>A0A820JM48_9BILA</name>
<dbReference type="Proteomes" id="UP000663823">
    <property type="component" value="Unassembled WGS sequence"/>
</dbReference>
<dbReference type="PANTHER" id="PTHR46349:SF6">
    <property type="entry name" value="MYOSIN-6-LIKE"/>
    <property type="match status" value="1"/>
</dbReference>
<organism evidence="12 13">
    <name type="scientific">Rotaria sordida</name>
    <dbReference type="NCBI Taxonomy" id="392033"/>
    <lineage>
        <taxon>Eukaryota</taxon>
        <taxon>Metazoa</taxon>
        <taxon>Spiralia</taxon>
        <taxon>Gnathifera</taxon>
        <taxon>Rotifera</taxon>
        <taxon>Eurotatoria</taxon>
        <taxon>Bdelloidea</taxon>
        <taxon>Philodinida</taxon>
        <taxon>Philodinidae</taxon>
        <taxon>Rotaria</taxon>
    </lineage>
</organism>
<evidence type="ECO:0000256" key="10">
    <source>
        <dbReference type="SAM" id="Coils"/>
    </source>
</evidence>
<evidence type="ECO:0000313" key="12">
    <source>
        <dbReference type="EMBL" id="CAF4328482.1"/>
    </source>
</evidence>
<reference evidence="12" key="1">
    <citation type="submission" date="2021-02" db="EMBL/GenBank/DDBJ databases">
        <authorList>
            <person name="Nowell W R."/>
        </authorList>
    </citation>
    <scope>NUCLEOTIDE SEQUENCE</scope>
</reference>
<proteinExistence type="inferred from homology"/>
<feature type="non-terminal residue" evidence="12">
    <location>
        <position position="1"/>
    </location>
</feature>
<dbReference type="InterPro" id="IPR002928">
    <property type="entry name" value="Myosin_tail"/>
</dbReference>
<protein>
    <recommendedName>
        <fullName evidence="3">Paramyosin</fullName>
    </recommendedName>
</protein>
<gene>
    <name evidence="12" type="ORF">OTI717_LOCUS42893</name>
</gene>
<dbReference type="GO" id="GO:0016459">
    <property type="term" value="C:myosin complex"/>
    <property type="evidence" value="ECO:0007669"/>
    <property type="project" value="InterPro"/>
</dbReference>
<keyword evidence="8" id="KW-0505">Motor protein</keyword>
<dbReference type="AlphaFoldDB" id="A0A820JM48"/>
<evidence type="ECO:0000256" key="7">
    <source>
        <dbReference type="ARBA" id="ARBA00023123"/>
    </source>
</evidence>
<evidence type="ECO:0000256" key="5">
    <source>
        <dbReference type="ARBA" id="ARBA00022490"/>
    </source>
</evidence>